<dbReference type="Pfam" id="PF18939">
    <property type="entry name" value="DUF5686"/>
    <property type="match status" value="1"/>
</dbReference>
<sequence>MTLLLILFSSFSGFAQTTITGIIRDKISRQPVPSVTVSFMEMKGAVVSNGEGQFKISTDKEIRGLRFSAVGYKPLHYRFTENTGHQLFIELEENSHQLEGVSIQAPKRPPYRNKNNPAVELIRKVIDNRDKNTARRDTNISFRQYEKLNLALNMATDKAHKSSLLRKFSFLLKTADTTKKSGRSLIPIFMQEKLSQFSQTMEHRNVKILDEKQSRIDQYLDEDGINEYLKRIYQHVDVYDHDIGLGSQKFLSPISSIAPEFYKYFIIDTLNQGSLKVVHLMFSPRSKQDMLFMGELFVPLDGHYAVQRVNLSVNKEINLNWVNDFQAEISYEQNAAGQYYIAKSVMAMDLGLFKGKASVFGEKTILTTDYQLRKKELILTDLHSLMPKSPLDTFKRPMQLSAMEKNAYNNIDSLKNSPKFKRMMGLGALVISGYLKEGPIDIGPVTSFYSFNHIEGKRFRIGGRTNEDFSDKVLLEGHVAYGMRDKTWKYAMAAAYSFKPSGLFRFPVSTFTLRHSYETQIPGQDLAFLEEDNFLLSFKRGINDKWMYNRKWSAEYFQETKDHLSFRIGYRNQELDPTGGLVFQPAAGGDPVKSLQLSEFTSEIRWAPHEQFYQGKRFRRPIKNPYPIFTLRASAGFKNFLGGDYNYQNISMNIYKRLYLSPFGYSDITLEGGMVLGKVPFPLLNIHRANQTYAYQLQAYNLMNFMEFMSDKYASANIDHAFNGIFLNKIPLLKKLQLREVASFKILYGGISSKNLPENNPDAYRFATDKQGIQSSFPLGKTPYMEGSIGISNIFKILRVDYVRRFNYLDNPHVAKWGIRARIHVDF</sequence>
<name>A0A318UIA8_9SPHI</name>
<dbReference type="RefSeq" id="WP_170123307.1">
    <property type="nucleotide sequence ID" value="NZ_QKLU01000003.1"/>
</dbReference>
<feature type="chain" id="PRO_5016294610" evidence="1">
    <location>
        <begin position="16"/>
        <end position="827"/>
    </location>
</feature>
<dbReference type="GO" id="GO:0004180">
    <property type="term" value="F:carboxypeptidase activity"/>
    <property type="evidence" value="ECO:0007669"/>
    <property type="project" value="UniProtKB-KW"/>
</dbReference>
<keyword evidence="2" id="KW-0645">Protease</keyword>
<dbReference type="Pfam" id="PF13715">
    <property type="entry name" value="CarbopepD_reg_2"/>
    <property type="match status" value="1"/>
</dbReference>
<dbReference type="SUPFAM" id="SSF49464">
    <property type="entry name" value="Carboxypeptidase regulatory domain-like"/>
    <property type="match status" value="1"/>
</dbReference>
<evidence type="ECO:0000256" key="1">
    <source>
        <dbReference type="SAM" id="SignalP"/>
    </source>
</evidence>
<organism evidence="2 3">
    <name type="scientific">Pedobacter nutrimenti</name>
    <dbReference type="NCBI Taxonomy" id="1241337"/>
    <lineage>
        <taxon>Bacteria</taxon>
        <taxon>Pseudomonadati</taxon>
        <taxon>Bacteroidota</taxon>
        <taxon>Sphingobacteriia</taxon>
        <taxon>Sphingobacteriales</taxon>
        <taxon>Sphingobacteriaceae</taxon>
        <taxon>Pedobacter</taxon>
    </lineage>
</organism>
<feature type="signal peptide" evidence="1">
    <location>
        <begin position="1"/>
        <end position="15"/>
    </location>
</feature>
<dbReference type="Gene3D" id="2.60.40.1120">
    <property type="entry name" value="Carboxypeptidase-like, regulatory domain"/>
    <property type="match status" value="1"/>
</dbReference>
<keyword evidence="3" id="KW-1185">Reference proteome</keyword>
<keyword evidence="2" id="KW-0378">Hydrolase</keyword>
<gene>
    <name evidence="2" type="ORF">B0O44_103494</name>
</gene>
<accession>A0A318UIA8</accession>
<dbReference type="EMBL" id="QKLU01000003">
    <property type="protein sequence ID" value="PYF75047.1"/>
    <property type="molecule type" value="Genomic_DNA"/>
</dbReference>
<protein>
    <submittedName>
        <fullName evidence="2">Carboxypeptidase-like protein</fullName>
    </submittedName>
</protein>
<evidence type="ECO:0000313" key="2">
    <source>
        <dbReference type="EMBL" id="PYF75047.1"/>
    </source>
</evidence>
<dbReference type="InterPro" id="IPR043741">
    <property type="entry name" value="DUF5686"/>
</dbReference>
<reference evidence="2 3" key="1">
    <citation type="submission" date="2018-06" db="EMBL/GenBank/DDBJ databases">
        <title>Genomic Encyclopedia of Archaeal and Bacterial Type Strains, Phase II (KMG-II): from individual species to whole genera.</title>
        <authorList>
            <person name="Goeker M."/>
        </authorList>
    </citation>
    <scope>NUCLEOTIDE SEQUENCE [LARGE SCALE GENOMIC DNA]</scope>
    <source>
        <strain evidence="2 3">DSM 27372</strain>
    </source>
</reference>
<evidence type="ECO:0000313" key="3">
    <source>
        <dbReference type="Proteomes" id="UP000248198"/>
    </source>
</evidence>
<comment type="caution">
    <text evidence="2">The sequence shown here is derived from an EMBL/GenBank/DDBJ whole genome shotgun (WGS) entry which is preliminary data.</text>
</comment>
<proteinExistence type="predicted"/>
<dbReference type="InterPro" id="IPR008969">
    <property type="entry name" value="CarboxyPept-like_regulatory"/>
</dbReference>
<keyword evidence="1" id="KW-0732">Signal</keyword>
<dbReference type="Proteomes" id="UP000248198">
    <property type="component" value="Unassembled WGS sequence"/>
</dbReference>
<keyword evidence="2" id="KW-0121">Carboxypeptidase</keyword>
<dbReference type="AlphaFoldDB" id="A0A318UIA8"/>